<reference evidence="3" key="2">
    <citation type="submission" date="2015-01" db="EMBL/GenBank/DDBJ databases">
        <title>Evolutionary Origins and Diversification of the Mycorrhizal Mutualists.</title>
        <authorList>
            <consortium name="DOE Joint Genome Institute"/>
            <consortium name="Mycorrhizal Genomics Consortium"/>
            <person name="Kohler A."/>
            <person name="Kuo A."/>
            <person name="Nagy L.G."/>
            <person name="Floudas D."/>
            <person name="Copeland A."/>
            <person name="Barry K.W."/>
            <person name="Cichocki N."/>
            <person name="Veneault-Fourrey C."/>
            <person name="LaButti K."/>
            <person name="Lindquist E.A."/>
            <person name="Lipzen A."/>
            <person name="Lundell T."/>
            <person name="Morin E."/>
            <person name="Murat C."/>
            <person name="Riley R."/>
            <person name="Ohm R."/>
            <person name="Sun H."/>
            <person name="Tunlid A."/>
            <person name="Henrissat B."/>
            <person name="Grigoriev I.V."/>
            <person name="Hibbett D.S."/>
            <person name="Martin F."/>
        </authorList>
    </citation>
    <scope>NUCLEOTIDE SEQUENCE [LARGE SCALE GENOMIC DNA]</scope>
    <source>
        <strain evidence="3">Ve08.2h10</strain>
    </source>
</reference>
<dbReference type="AlphaFoldDB" id="A0A0D0ECS8"/>
<evidence type="ECO:0000313" key="2">
    <source>
        <dbReference type="EMBL" id="KIK99895.1"/>
    </source>
</evidence>
<accession>A0A0D0ECS8</accession>
<evidence type="ECO:0000313" key="3">
    <source>
        <dbReference type="Proteomes" id="UP000054538"/>
    </source>
</evidence>
<keyword evidence="3" id="KW-1185">Reference proteome</keyword>
<dbReference type="HOGENOM" id="CLU_1855915_0_0_1"/>
<protein>
    <submittedName>
        <fullName evidence="2">Uncharacterized protein</fullName>
    </submittedName>
</protein>
<feature type="compositionally biased region" description="Basic residues" evidence="1">
    <location>
        <begin position="127"/>
        <end position="138"/>
    </location>
</feature>
<name>A0A0D0ECS8_9AGAM</name>
<gene>
    <name evidence="2" type="ORF">PAXRUDRAFT_415348</name>
</gene>
<dbReference type="InParanoid" id="A0A0D0ECS8"/>
<reference evidence="2 3" key="1">
    <citation type="submission" date="2014-04" db="EMBL/GenBank/DDBJ databases">
        <authorList>
            <consortium name="DOE Joint Genome Institute"/>
            <person name="Kuo A."/>
            <person name="Kohler A."/>
            <person name="Jargeat P."/>
            <person name="Nagy L.G."/>
            <person name="Floudas D."/>
            <person name="Copeland A."/>
            <person name="Barry K.W."/>
            <person name="Cichocki N."/>
            <person name="Veneault-Fourrey C."/>
            <person name="LaButti K."/>
            <person name="Lindquist E.A."/>
            <person name="Lipzen A."/>
            <person name="Lundell T."/>
            <person name="Morin E."/>
            <person name="Murat C."/>
            <person name="Sun H."/>
            <person name="Tunlid A."/>
            <person name="Henrissat B."/>
            <person name="Grigoriev I.V."/>
            <person name="Hibbett D.S."/>
            <person name="Martin F."/>
            <person name="Nordberg H.P."/>
            <person name="Cantor M.N."/>
            <person name="Hua S.X."/>
        </authorList>
    </citation>
    <scope>NUCLEOTIDE SEQUENCE [LARGE SCALE GENOMIC DNA]</scope>
    <source>
        <strain evidence="2 3">Ve08.2h10</strain>
    </source>
</reference>
<organism evidence="2 3">
    <name type="scientific">Paxillus rubicundulus Ve08.2h10</name>
    <dbReference type="NCBI Taxonomy" id="930991"/>
    <lineage>
        <taxon>Eukaryota</taxon>
        <taxon>Fungi</taxon>
        <taxon>Dikarya</taxon>
        <taxon>Basidiomycota</taxon>
        <taxon>Agaricomycotina</taxon>
        <taxon>Agaricomycetes</taxon>
        <taxon>Agaricomycetidae</taxon>
        <taxon>Boletales</taxon>
        <taxon>Paxilineae</taxon>
        <taxon>Paxillaceae</taxon>
        <taxon>Paxillus</taxon>
    </lineage>
</organism>
<dbReference type="OrthoDB" id="444592at2759"/>
<dbReference type="Proteomes" id="UP000054538">
    <property type="component" value="Unassembled WGS sequence"/>
</dbReference>
<proteinExistence type="predicted"/>
<dbReference type="EMBL" id="KN824847">
    <property type="protein sequence ID" value="KIK99895.1"/>
    <property type="molecule type" value="Genomic_DNA"/>
</dbReference>
<feature type="region of interest" description="Disordered" evidence="1">
    <location>
        <begin position="105"/>
        <end position="138"/>
    </location>
</feature>
<sequence>MKLPSGKPASVKWTTVGGRTSAYVAEVQKLPSKRKMCDEYPRVRLPLIPIFKPHVTLLWLGCRYLVWTLFGNRRTSPETLTEPGTSLPCFLELLGRNCEPALNLHSQPTRRRVIAQDDPMVNDPGPRRSKRKRGGKGD</sequence>
<evidence type="ECO:0000256" key="1">
    <source>
        <dbReference type="SAM" id="MobiDB-lite"/>
    </source>
</evidence>